<reference evidence="4" key="1">
    <citation type="journal article" date="2007" name="Nature">
        <title>The grapevine genome sequence suggests ancestral hexaploidization in major angiosperm phyla.</title>
        <authorList>
            <consortium name="The French-Italian Public Consortium for Grapevine Genome Characterization."/>
            <person name="Jaillon O."/>
            <person name="Aury J.-M."/>
            <person name="Noel B."/>
            <person name="Policriti A."/>
            <person name="Clepet C."/>
            <person name="Casagrande A."/>
            <person name="Choisne N."/>
            <person name="Aubourg S."/>
            <person name="Vitulo N."/>
            <person name="Jubin C."/>
            <person name="Vezzi A."/>
            <person name="Legeai F."/>
            <person name="Hugueney P."/>
            <person name="Dasilva C."/>
            <person name="Horner D."/>
            <person name="Mica E."/>
            <person name="Jublot D."/>
            <person name="Poulain J."/>
            <person name="Bruyere C."/>
            <person name="Billault A."/>
            <person name="Segurens B."/>
            <person name="Gouyvenoux M."/>
            <person name="Ugarte E."/>
            <person name="Cattonaro F."/>
            <person name="Anthouard V."/>
            <person name="Vico V."/>
            <person name="Del Fabbro C."/>
            <person name="Alaux M."/>
            <person name="Di Gaspero G."/>
            <person name="Dumas V."/>
            <person name="Felice N."/>
            <person name="Paillard S."/>
            <person name="Juman I."/>
            <person name="Moroldo M."/>
            <person name="Scalabrin S."/>
            <person name="Canaguier A."/>
            <person name="Le Clainche I."/>
            <person name="Malacrida G."/>
            <person name="Durand E."/>
            <person name="Pesole G."/>
            <person name="Laucou V."/>
            <person name="Chatelet P."/>
            <person name="Merdinoglu D."/>
            <person name="Delledonne M."/>
            <person name="Pezzotti M."/>
            <person name="Lecharny A."/>
            <person name="Scarpelli C."/>
            <person name="Artiguenave F."/>
            <person name="Pe M.E."/>
            <person name="Valle G."/>
            <person name="Morgante M."/>
            <person name="Caboche M."/>
            <person name="Adam-Blondon A.-F."/>
            <person name="Weissenbach J."/>
            <person name="Quetier F."/>
            <person name="Wincker P."/>
        </authorList>
    </citation>
    <scope>NUCLEOTIDE SEQUENCE [LARGE SCALE GENOMIC DNA]</scope>
    <source>
        <strain evidence="4">cv. Pinot noir / PN40024</strain>
    </source>
</reference>
<feature type="region of interest" description="Disordered" evidence="2">
    <location>
        <begin position="117"/>
        <end position="142"/>
    </location>
</feature>
<keyword evidence="1" id="KW-0175">Coiled coil</keyword>
<name>F6HR04_VITVI</name>
<protein>
    <submittedName>
        <fullName evidence="3">Uncharacterized protein</fullName>
    </submittedName>
</protein>
<dbReference type="PaxDb" id="29760-VIT_08s0040g02260.t01"/>
<proteinExistence type="predicted"/>
<feature type="region of interest" description="Disordered" evidence="2">
    <location>
        <begin position="347"/>
        <end position="426"/>
    </location>
</feature>
<gene>
    <name evidence="3" type="ordered locus">VIT_08s0040g02260</name>
</gene>
<dbReference type="PANTHER" id="PTHR33448:SF10">
    <property type="entry name" value="PROTAMINE P1 FAMILY PROTEIN"/>
    <property type="match status" value="1"/>
</dbReference>
<dbReference type="EMBL" id="FN596008">
    <property type="protein sequence ID" value="CCB57053.1"/>
    <property type="molecule type" value="Genomic_DNA"/>
</dbReference>
<feature type="compositionally biased region" description="Basic and acidic residues" evidence="2">
    <location>
        <begin position="283"/>
        <end position="293"/>
    </location>
</feature>
<feature type="compositionally biased region" description="Basic and acidic residues" evidence="2">
    <location>
        <begin position="374"/>
        <end position="394"/>
    </location>
</feature>
<sequence>MLGSINLKLSAKGFHELEGQNSNSYQFHGVLPAELDQKLCHVLIEQQENQIVDLESELHLAQSKLHEKEAELQALKDCVKRLTEFSLSTVSGNRQKKYGNKDEVISISSLSSSISRTKARHLGTRGREFQSDERQSREAEREGVRLVKMKLSSKTMSSPGRTEKFPPPLMRFLRSNVGSRSRGRSRSSPMFVRKKNTAIETQEPSSPKVTCIGQVRVRRSKQGSGKATKARKKTRGWCRWIRNALCCNHFVGRLKPKPFRPVWRKWVLFFRVRFRRKSEIREDSSRIESKLEDRVEESEQSDDVGNEEEEARVFYSSSFSPPKNALLLTRCRSAPYRSSSLASRFWGSPLATEEEQKTEPENTDQQNPASENEPSSRDSAAESRTDPETDRDSEYLNQSEDSTSERSTKPTKTEAFKTGEEATAHPLILTRCKSEPARTGARLNPDTTLFWKKRRLGFAEPRSPSVCD</sequence>
<dbReference type="ExpressionAtlas" id="F6HR04">
    <property type="expression patterns" value="baseline and differential"/>
</dbReference>
<accession>F6HR04</accession>
<organism evidence="3 4">
    <name type="scientific">Vitis vinifera</name>
    <name type="common">Grape</name>
    <dbReference type="NCBI Taxonomy" id="29760"/>
    <lineage>
        <taxon>Eukaryota</taxon>
        <taxon>Viridiplantae</taxon>
        <taxon>Streptophyta</taxon>
        <taxon>Embryophyta</taxon>
        <taxon>Tracheophyta</taxon>
        <taxon>Spermatophyta</taxon>
        <taxon>Magnoliopsida</taxon>
        <taxon>eudicotyledons</taxon>
        <taxon>Gunneridae</taxon>
        <taxon>Pentapetalae</taxon>
        <taxon>rosids</taxon>
        <taxon>Vitales</taxon>
        <taxon>Vitaceae</taxon>
        <taxon>Viteae</taxon>
        <taxon>Vitis</taxon>
    </lineage>
</organism>
<evidence type="ECO:0000313" key="3">
    <source>
        <dbReference type="EMBL" id="CCB57053.1"/>
    </source>
</evidence>
<dbReference type="STRING" id="29760.F6HR04"/>
<feature type="compositionally biased region" description="Basic and acidic residues" evidence="2">
    <location>
        <begin position="403"/>
        <end position="423"/>
    </location>
</feature>
<dbReference type="PANTHER" id="PTHR33448">
    <property type="entry name" value="CHLOROPLAST PROTEIN HCF243-RELATED"/>
    <property type="match status" value="1"/>
</dbReference>
<evidence type="ECO:0000313" key="4">
    <source>
        <dbReference type="Proteomes" id="UP000009183"/>
    </source>
</evidence>
<dbReference type="InParanoid" id="F6HR04"/>
<feature type="region of interest" description="Disordered" evidence="2">
    <location>
        <begin position="283"/>
        <end position="315"/>
    </location>
</feature>
<feature type="coiled-coil region" evidence="1">
    <location>
        <begin position="44"/>
        <end position="78"/>
    </location>
</feature>
<evidence type="ECO:0000256" key="2">
    <source>
        <dbReference type="SAM" id="MobiDB-lite"/>
    </source>
</evidence>
<dbReference type="HOGENOM" id="CLU_046618_0_0_1"/>
<dbReference type="OrthoDB" id="785861at2759"/>
<dbReference type="Proteomes" id="UP000009183">
    <property type="component" value="Chromosome 8"/>
</dbReference>
<keyword evidence="4" id="KW-1185">Reference proteome</keyword>
<feature type="compositionally biased region" description="Acidic residues" evidence="2">
    <location>
        <begin position="294"/>
        <end position="310"/>
    </location>
</feature>
<evidence type="ECO:0000256" key="1">
    <source>
        <dbReference type="SAM" id="Coils"/>
    </source>
</evidence>
<feature type="compositionally biased region" description="Polar residues" evidence="2">
    <location>
        <begin position="363"/>
        <end position="373"/>
    </location>
</feature>
<feature type="compositionally biased region" description="Basic and acidic residues" evidence="2">
    <location>
        <begin position="125"/>
        <end position="142"/>
    </location>
</feature>
<dbReference type="eggNOG" id="ENOG502QUWP">
    <property type="taxonomic scope" value="Eukaryota"/>
</dbReference>
<dbReference type="AlphaFoldDB" id="F6HR04"/>